<gene>
    <name evidence="1" type="ORF">MRATA1EN22A_LOCUS5980</name>
</gene>
<dbReference type="Proteomes" id="UP001162501">
    <property type="component" value="Chromosome 15"/>
</dbReference>
<evidence type="ECO:0000313" key="1">
    <source>
        <dbReference type="EMBL" id="CAM9683781.1"/>
    </source>
</evidence>
<evidence type="ECO:0000313" key="2">
    <source>
        <dbReference type="Proteomes" id="UP001162501"/>
    </source>
</evidence>
<sequence length="115" mass="12692">MHNKAAFLPDFRSARLSLTLRRGTTNKALIRGSDMRREVSRNSDAFTRGSEHSGKKKEGKKTSLPPPPPPVSDARAQPGLEPTFPRGGGRRAQAGTRICHLKSTNHEIARPSRLR</sequence>
<protein>
    <submittedName>
        <fullName evidence="1">Uncharacterized protein</fullName>
    </submittedName>
</protein>
<organism evidence="1 2">
    <name type="scientific">Rangifer tarandus platyrhynchus</name>
    <name type="common">Svalbard reindeer</name>
    <dbReference type="NCBI Taxonomy" id="3082113"/>
    <lineage>
        <taxon>Eukaryota</taxon>
        <taxon>Metazoa</taxon>
        <taxon>Chordata</taxon>
        <taxon>Craniata</taxon>
        <taxon>Vertebrata</taxon>
        <taxon>Euteleostomi</taxon>
        <taxon>Mammalia</taxon>
        <taxon>Eutheria</taxon>
        <taxon>Laurasiatheria</taxon>
        <taxon>Artiodactyla</taxon>
        <taxon>Ruminantia</taxon>
        <taxon>Pecora</taxon>
        <taxon>Cervidae</taxon>
        <taxon>Odocoileinae</taxon>
        <taxon>Rangifer</taxon>
    </lineage>
</organism>
<dbReference type="EMBL" id="OX596099">
    <property type="protein sequence ID" value="CAM9683781.1"/>
    <property type="molecule type" value="Genomic_DNA"/>
</dbReference>
<accession>A0AC59YHN6</accession>
<reference evidence="1" key="1">
    <citation type="submission" date="2023-05" db="EMBL/GenBank/DDBJ databases">
        <authorList>
            <consortium name="ELIXIR-Norway"/>
        </authorList>
    </citation>
    <scope>NUCLEOTIDE SEQUENCE</scope>
</reference>
<proteinExistence type="predicted"/>
<reference evidence="1" key="2">
    <citation type="submission" date="2025-03" db="EMBL/GenBank/DDBJ databases">
        <authorList>
            <consortium name="ELIXIR-Norway"/>
            <consortium name="Elixir Norway"/>
        </authorList>
    </citation>
    <scope>NUCLEOTIDE SEQUENCE</scope>
</reference>
<name>A0AC59YHN6_RANTA</name>